<dbReference type="Proteomes" id="UP000001693">
    <property type="component" value="Chromosome"/>
</dbReference>
<evidence type="ECO:0000256" key="1">
    <source>
        <dbReference type="ARBA" id="ARBA00022491"/>
    </source>
</evidence>
<evidence type="ECO:0000313" key="7">
    <source>
        <dbReference type="EMBL" id="ACB35556.1"/>
    </source>
</evidence>
<evidence type="ECO:0000256" key="5">
    <source>
        <dbReference type="SAM" id="MobiDB-lite"/>
    </source>
</evidence>
<dbReference type="PANTHER" id="PTHR30146:SF148">
    <property type="entry name" value="HTH-TYPE TRANSCRIPTIONAL REPRESSOR PURR-RELATED"/>
    <property type="match status" value="1"/>
</dbReference>
<protein>
    <submittedName>
        <fullName evidence="7">Transcriptional regulator, LacI family</fullName>
    </submittedName>
</protein>
<evidence type="ECO:0000256" key="4">
    <source>
        <dbReference type="ARBA" id="ARBA00023163"/>
    </source>
</evidence>
<dbReference type="CDD" id="cd01392">
    <property type="entry name" value="HTH_LacI"/>
    <property type="match status" value="1"/>
</dbReference>
<dbReference type="SUPFAM" id="SSF53822">
    <property type="entry name" value="Periplasmic binding protein-like I"/>
    <property type="match status" value="1"/>
</dbReference>
<gene>
    <name evidence="7" type="ordered locus">Lcho_3298</name>
</gene>
<feature type="domain" description="HTH lacI-type" evidence="6">
    <location>
        <begin position="18"/>
        <end position="72"/>
    </location>
</feature>
<dbReference type="EMBL" id="CP001013">
    <property type="protein sequence ID" value="ACB35556.1"/>
    <property type="molecule type" value="Genomic_DNA"/>
</dbReference>
<keyword evidence="2" id="KW-0805">Transcription regulation</keyword>
<keyword evidence="4" id="KW-0804">Transcription</keyword>
<name>B1Y2A3_LEPCP</name>
<dbReference type="InterPro" id="IPR000843">
    <property type="entry name" value="HTH_LacI"/>
</dbReference>
<feature type="region of interest" description="Disordered" evidence="5">
    <location>
        <begin position="366"/>
        <end position="388"/>
    </location>
</feature>
<proteinExistence type="predicted"/>
<evidence type="ECO:0000313" key="8">
    <source>
        <dbReference type="Proteomes" id="UP000001693"/>
    </source>
</evidence>
<dbReference type="STRING" id="395495.Lcho_3298"/>
<dbReference type="AlphaFoldDB" id="B1Y2A3"/>
<evidence type="ECO:0000256" key="2">
    <source>
        <dbReference type="ARBA" id="ARBA00023015"/>
    </source>
</evidence>
<reference evidence="7 8" key="1">
    <citation type="submission" date="2008-03" db="EMBL/GenBank/DDBJ databases">
        <title>Complete sequence of Leptothrix cholodnii SP-6.</title>
        <authorList>
            <consortium name="US DOE Joint Genome Institute"/>
            <person name="Copeland A."/>
            <person name="Lucas S."/>
            <person name="Lapidus A."/>
            <person name="Glavina del Rio T."/>
            <person name="Dalin E."/>
            <person name="Tice H."/>
            <person name="Bruce D."/>
            <person name="Goodwin L."/>
            <person name="Pitluck S."/>
            <person name="Chertkov O."/>
            <person name="Brettin T."/>
            <person name="Detter J.C."/>
            <person name="Han C."/>
            <person name="Kuske C.R."/>
            <person name="Schmutz J."/>
            <person name="Larimer F."/>
            <person name="Land M."/>
            <person name="Hauser L."/>
            <person name="Kyrpides N."/>
            <person name="Lykidis A."/>
            <person name="Emerson D."/>
            <person name="Richardson P."/>
        </authorList>
    </citation>
    <scope>NUCLEOTIDE SEQUENCE [LARGE SCALE GENOMIC DNA]</scope>
    <source>
        <strain evidence="8">ATCC 51168 / LMG 8142 / SP-6</strain>
    </source>
</reference>
<evidence type="ECO:0000256" key="3">
    <source>
        <dbReference type="ARBA" id="ARBA00023125"/>
    </source>
</evidence>
<dbReference type="PRINTS" id="PR00036">
    <property type="entry name" value="HTHLACI"/>
</dbReference>
<organism evidence="7 8">
    <name type="scientific">Leptothrix cholodnii (strain ATCC 51168 / LMG 8142 / SP-6)</name>
    <name type="common">Leptothrix discophora (strain SP-6)</name>
    <dbReference type="NCBI Taxonomy" id="395495"/>
    <lineage>
        <taxon>Bacteria</taxon>
        <taxon>Pseudomonadati</taxon>
        <taxon>Pseudomonadota</taxon>
        <taxon>Betaproteobacteria</taxon>
        <taxon>Burkholderiales</taxon>
        <taxon>Sphaerotilaceae</taxon>
        <taxon>Leptothrix</taxon>
    </lineage>
</organism>
<dbReference type="OrthoDB" id="269117at2"/>
<dbReference type="GO" id="GO:0000976">
    <property type="term" value="F:transcription cis-regulatory region binding"/>
    <property type="evidence" value="ECO:0007669"/>
    <property type="project" value="TreeGrafter"/>
</dbReference>
<dbReference type="Gene3D" id="3.40.50.2300">
    <property type="match status" value="2"/>
</dbReference>
<dbReference type="GO" id="GO:0003700">
    <property type="term" value="F:DNA-binding transcription factor activity"/>
    <property type="evidence" value="ECO:0007669"/>
    <property type="project" value="TreeGrafter"/>
</dbReference>
<dbReference type="Gene3D" id="1.10.260.40">
    <property type="entry name" value="lambda repressor-like DNA-binding domains"/>
    <property type="match status" value="1"/>
</dbReference>
<dbReference type="Pfam" id="PF13377">
    <property type="entry name" value="Peripla_BP_3"/>
    <property type="match status" value="1"/>
</dbReference>
<dbReference type="InterPro" id="IPR028082">
    <property type="entry name" value="Peripla_BP_I"/>
</dbReference>
<dbReference type="eggNOG" id="COG1609">
    <property type="taxonomic scope" value="Bacteria"/>
</dbReference>
<sequence length="388" mass="41474">MSNVVICPDSLLSQNPMATIFDVAQLAGVSIKTVSRVVNREPRISPETFEKVSRAIEMLGYEPHRGARLMRSGKSGLIGFITGLFSDIEIAQTRAGLSDLSILRGAQQACRAAGKTLLAADMGTGRSRDADAVAKLLKTFASHRVEGVIYAAPYHQQVLLPPLKDTPLLLVNCFDLDHTPAVVPDDGLGQARVVDHLVAQGHRRIGYVGVDENMVAGRLRKAAFLDACARHGLDPAHCPALIGSTLQTPDPFTPLRPALQQIVGRTPRPTALCLGNDVMALEAIRELETLGLRVPQDIAVIGYDNDEVICEVTRPRLSTVVLPYFEMGQIAVQRLLERIAGEPAPAEAWQRVAGEVIARDSVSALAPVSTADTPAASTSTPTPAASLP</sequence>
<accession>B1Y2A3</accession>
<dbReference type="PROSITE" id="PS50932">
    <property type="entry name" value="HTH_LACI_2"/>
    <property type="match status" value="1"/>
</dbReference>
<keyword evidence="8" id="KW-1185">Reference proteome</keyword>
<dbReference type="PANTHER" id="PTHR30146">
    <property type="entry name" value="LACI-RELATED TRANSCRIPTIONAL REPRESSOR"/>
    <property type="match status" value="1"/>
</dbReference>
<evidence type="ECO:0000259" key="6">
    <source>
        <dbReference type="PROSITE" id="PS50932"/>
    </source>
</evidence>
<dbReference type="CDD" id="cd06288">
    <property type="entry name" value="PBP1_sucrose_transcription_regulator"/>
    <property type="match status" value="1"/>
</dbReference>
<keyword evidence="3" id="KW-0238">DNA-binding</keyword>
<dbReference type="KEGG" id="lch:Lcho_3298"/>
<dbReference type="Pfam" id="PF00356">
    <property type="entry name" value="LacI"/>
    <property type="match status" value="1"/>
</dbReference>
<dbReference type="HOGENOM" id="CLU_037628_6_0_4"/>
<dbReference type="SMART" id="SM00354">
    <property type="entry name" value="HTH_LACI"/>
    <property type="match status" value="1"/>
</dbReference>
<keyword evidence="1" id="KW-0678">Repressor</keyword>
<dbReference type="InterPro" id="IPR046335">
    <property type="entry name" value="LacI/GalR-like_sensor"/>
</dbReference>
<dbReference type="InterPro" id="IPR010982">
    <property type="entry name" value="Lambda_DNA-bd_dom_sf"/>
</dbReference>
<dbReference type="SUPFAM" id="SSF47413">
    <property type="entry name" value="lambda repressor-like DNA-binding domains"/>
    <property type="match status" value="1"/>
</dbReference>
<dbReference type="PROSITE" id="PS00356">
    <property type="entry name" value="HTH_LACI_1"/>
    <property type="match status" value="1"/>
</dbReference>